<dbReference type="InterPro" id="IPR003439">
    <property type="entry name" value="ABC_transporter-like_ATP-bd"/>
</dbReference>
<keyword evidence="7" id="KW-1185">Reference proteome</keyword>
<accession>E6SIT2</accession>
<evidence type="ECO:0000256" key="3">
    <source>
        <dbReference type="ARBA" id="ARBA00022741"/>
    </source>
</evidence>
<evidence type="ECO:0000259" key="5">
    <source>
        <dbReference type="PROSITE" id="PS50893"/>
    </source>
</evidence>
<dbReference type="Pfam" id="PF08352">
    <property type="entry name" value="oligo_HPY"/>
    <property type="match status" value="2"/>
</dbReference>
<evidence type="ECO:0000256" key="4">
    <source>
        <dbReference type="ARBA" id="ARBA00022840"/>
    </source>
</evidence>
<dbReference type="GO" id="GO:0005524">
    <property type="term" value="F:ATP binding"/>
    <property type="evidence" value="ECO:0007669"/>
    <property type="project" value="UniProtKB-KW"/>
</dbReference>
<dbReference type="EMBL" id="CP002344">
    <property type="protein sequence ID" value="ADU52026.1"/>
    <property type="molecule type" value="Genomic_DNA"/>
</dbReference>
<dbReference type="KEGG" id="tmr:Tmar_1943"/>
<dbReference type="eggNOG" id="COG4608">
    <property type="taxonomic scope" value="Bacteria"/>
</dbReference>
<evidence type="ECO:0000313" key="6">
    <source>
        <dbReference type="EMBL" id="ADU52026.1"/>
    </source>
</evidence>
<dbReference type="SUPFAM" id="SSF52540">
    <property type="entry name" value="P-loop containing nucleoside triphosphate hydrolases"/>
    <property type="match status" value="1"/>
</dbReference>
<dbReference type="GO" id="GO:0016887">
    <property type="term" value="F:ATP hydrolysis activity"/>
    <property type="evidence" value="ECO:0007669"/>
    <property type="project" value="InterPro"/>
</dbReference>
<organism evidence="6 7">
    <name type="scientific">Thermaerobacter marianensis (strain ATCC 700841 / DSM 12885 / JCM 10246 / 7p75a)</name>
    <dbReference type="NCBI Taxonomy" id="644966"/>
    <lineage>
        <taxon>Bacteria</taxon>
        <taxon>Bacillati</taxon>
        <taxon>Bacillota</taxon>
        <taxon>Clostridia</taxon>
        <taxon>Eubacteriales</taxon>
        <taxon>Clostridiales Family XVII. Incertae Sedis</taxon>
        <taxon>Thermaerobacter</taxon>
    </lineage>
</organism>
<gene>
    <name evidence="6" type="ordered locus">Tmar_1943</name>
</gene>
<dbReference type="InterPro" id="IPR013563">
    <property type="entry name" value="Oligopep_ABC_C"/>
</dbReference>
<dbReference type="GO" id="GO:0055085">
    <property type="term" value="P:transmembrane transport"/>
    <property type="evidence" value="ECO:0007669"/>
    <property type="project" value="UniProtKB-ARBA"/>
</dbReference>
<keyword evidence="4" id="KW-0067">ATP-binding</keyword>
<reference evidence="6 7" key="1">
    <citation type="journal article" date="2010" name="Stand. Genomic Sci.">
        <title>Complete genome sequence of Thermaerobacter marianensis type strain (7p75a).</title>
        <authorList>
            <person name="Han C."/>
            <person name="Gu W."/>
            <person name="Zhang X."/>
            <person name="Lapidus A."/>
            <person name="Nolan M."/>
            <person name="Copeland A."/>
            <person name="Lucas S."/>
            <person name="Del Rio T.G."/>
            <person name="Tice H."/>
            <person name="Cheng J.F."/>
            <person name="Tapia R."/>
            <person name="Goodwin L."/>
            <person name="Pitluck S."/>
            <person name="Pagani I."/>
            <person name="Ivanova N."/>
            <person name="Mavromatis K."/>
            <person name="Mikhailova N."/>
            <person name="Pati A."/>
            <person name="Chen A."/>
            <person name="Palaniappan K."/>
            <person name="Land M."/>
            <person name="Hauser L."/>
            <person name="Chang Y.J."/>
            <person name="Jeffries C.D."/>
            <person name="Schneider S."/>
            <person name="Rohde M."/>
            <person name="Goker M."/>
            <person name="Pukall R."/>
            <person name="Woyke T."/>
            <person name="Bristow J."/>
            <person name="Eisen J.A."/>
            <person name="Markowitz V."/>
            <person name="Hugenholtz P."/>
            <person name="Kyrpides N.C."/>
            <person name="Klenk H.P."/>
            <person name="Detter J.C."/>
        </authorList>
    </citation>
    <scope>NUCLEOTIDE SEQUENCE [LARGE SCALE GENOMIC DNA]</scope>
    <source>
        <strain evidence="7">ATCC 700841 / DSM 12885 / JCM 10246 / 7p75a</strain>
    </source>
</reference>
<dbReference type="HOGENOM" id="CLU_000604_1_23_9"/>
<dbReference type="AlphaFoldDB" id="E6SIT2"/>
<dbReference type="SMART" id="SM00382">
    <property type="entry name" value="AAA"/>
    <property type="match status" value="1"/>
</dbReference>
<dbReference type="Gene3D" id="3.40.50.300">
    <property type="entry name" value="P-loop containing nucleotide triphosphate hydrolases"/>
    <property type="match status" value="1"/>
</dbReference>
<dbReference type="GO" id="GO:0015833">
    <property type="term" value="P:peptide transport"/>
    <property type="evidence" value="ECO:0007669"/>
    <property type="project" value="InterPro"/>
</dbReference>
<evidence type="ECO:0000313" key="7">
    <source>
        <dbReference type="Proteomes" id="UP000008915"/>
    </source>
</evidence>
<dbReference type="InterPro" id="IPR027417">
    <property type="entry name" value="P-loop_NTPase"/>
</dbReference>
<dbReference type="CDD" id="cd03257">
    <property type="entry name" value="ABC_NikE_OppD_transporters"/>
    <property type="match status" value="1"/>
</dbReference>
<dbReference type="STRING" id="644966.Tmar_1943"/>
<keyword evidence="2" id="KW-0813">Transport</keyword>
<sequence>MPETPAFLEVRGLVKEFPVRSGGRFGLRHRAPNGGATAFRAVDGVDLVVPRAGETVGIAGESGSGKSTLARLILRLIEPTAGSVWMEGTEVTALSGEPLRRWRQRAQMVFQDPWWSLNPRQRIGEAVTEPLAAHRAMNRMERRRAAEALLEQVGLPATFAARYPHELSGGQRQRVGIARALSVEPRLLILDEPTSALDVSIQAQILQLLEVLRDRHGLTYLFISHDLRVLEYLCDRLVVMYRGVVVEEAPVTELFSQPRHPYTRTLLAARHRGPWAGRGGVPGPREAAATAPGIPRTAAAEVAGVPGGLHRGASPGRVTQGDDSRAATGCRFVHRCPFARPRCMEEAPALRSLDGTASHKVACHFADTF</sequence>
<comment type="similarity">
    <text evidence="1">Belongs to the ABC transporter superfamily.</text>
</comment>
<evidence type="ECO:0000256" key="1">
    <source>
        <dbReference type="ARBA" id="ARBA00005417"/>
    </source>
</evidence>
<proteinExistence type="inferred from homology"/>
<feature type="domain" description="ABC transporter" evidence="5">
    <location>
        <begin position="8"/>
        <end position="267"/>
    </location>
</feature>
<reference evidence="7" key="2">
    <citation type="journal article" date="2010" name="Stand. Genomic Sci.">
        <title>Complete genome sequence of Thermaerobacter marianensis type strain (7p75aT).</title>
        <authorList>
            <person name="Han C."/>
            <person name="Gu W."/>
            <person name="Zhang X."/>
            <person name="Lapidus A."/>
            <person name="Nolan M."/>
            <person name="Copeland A."/>
            <person name="Lucas S."/>
            <person name="Glavina Del Rio T."/>
            <person name="Tice H."/>
            <person name="Cheng J."/>
            <person name="Tapia R."/>
            <person name="Goodwin L."/>
            <person name="Pitluck S."/>
            <person name="Pagani I."/>
            <person name="Ivanova N."/>
            <person name="Mavromatis K."/>
            <person name="Mikhailova N."/>
            <person name="Pati A."/>
            <person name="Chen A."/>
            <person name="Palaniappan K."/>
            <person name="Land M."/>
            <person name="Hauser L."/>
            <person name="Chang Y."/>
            <person name="Jeffries C."/>
            <person name="Schneider S."/>
            <person name="Rohde M."/>
            <person name="Goker M."/>
            <person name="Pukall R."/>
            <person name="Woyke T."/>
            <person name="Bristow J."/>
            <person name="Eisen J."/>
            <person name="Markowitz V."/>
            <person name="Hugenholtz P."/>
            <person name="Kyrpides N."/>
            <person name="Klenk H."/>
            <person name="Detter J."/>
        </authorList>
    </citation>
    <scope>NUCLEOTIDE SEQUENCE [LARGE SCALE GENOMIC DNA]</scope>
    <source>
        <strain evidence="7">ATCC 700841 / DSM 12885 / JCM 10246 / 7p75a</strain>
    </source>
</reference>
<dbReference type="PANTHER" id="PTHR43776:SF7">
    <property type="entry name" value="D,D-DIPEPTIDE TRANSPORT ATP-BINDING PROTEIN DDPF-RELATED"/>
    <property type="match status" value="1"/>
</dbReference>
<dbReference type="InterPro" id="IPR017871">
    <property type="entry name" value="ABC_transporter-like_CS"/>
</dbReference>
<dbReference type="InterPro" id="IPR050319">
    <property type="entry name" value="ABC_transp_ATP-bind"/>
</dbReference>
<evidence type="ECO:0000256" key="2">
    <source>
        <dbReference type="ARBA" id="ARBA00022448"/>
    </source>
</evidence>
<dbReference type="OrthoDB" id="9779287at2"/>
<dbReference type="Proteomes" id="UP000008915">
    <property type="component" value="Chromosome"/>
</dbReference>
<dbReference type="PROSITE" id="PS50893">
    <property type="entry name" value="ABC_TRANSPORTER_2"/>
    <property type="match status" value="1"/>
</dbReference>
<dbReference type="InterPro" id="IPR003593">
    <property type="entry name" value="AAA+_ATPase"/>
</dbReference>
<dbReference type="Pfam" id="PF00005">
    <property type="entry name" value="ABC_tran"/>
    <property type="match status" value="1"/>
</dbReference>
<keyword evidence="3" id="KW-0547">Nucleotide-binding</keyword>
<name>E6SIT2_THEM7</name>
<dbReference type="PROSITE" id="PS00211">
    <property type="entry name" value="ABC_TRANSPORTER_1"/>
    <property type="match status" value="1"/>
</dbReference>
<protein>
    <submittedName>
        <fullName evidence="6">Oligopeptide/dipeptide ABC transporter, ATPase subunit</fullName>
    </submittedName>
</protein>
<dbReference type="PANTHER" id="PTHR43776">
    <property type="entry name" value="TRANSPORT ATP-BINDING PROTEIN"/>
    <property type="match status" value="1"/>
</dbReference>